<evidence type="ECO:0000256" key="2">
    <source>
        <dbReference type="SAM" id="MobiDB-lite"/>
    </source>
</evidence>
<keyword evidence="1" id="KW-0863">Zinc-finger</keyword>
<name>A0A8J7TJV0_ATRSP</name>
<feature type="compositionally biased region" description="Low complexity" evidence="2">
    <location>
        <begin position="183"/>
        <end position="192"/>
    </location>
</feature>
<dbReference type="GO" id="GO:0003676">
    <property type="term" value="F:nucleic acid binding"/>
    <property type="evidence" value="ECO:0007669"/>
    <property type="project" value="InterPro"/>
</dbReference>
<keyword evidence="1" id="KW-0479">Metal-binding</keyword>
<feature type="domain" description="CCHC-type" evidence="3">
    <location>
        <begin position="129"/>
        <end position="143"/>
    </location>
</feature>
<feature type="domain" description="CCHC-type" evidence="3">
    <location>
        <begin position="109"/>
        <end position="123"/>
    </location>
</feature>
<dbReference type="Pfam" id="PF23058">
    <property type="entry name" value="RBD_ZCCHC3_2nd"/>
    <property type="match status" value="1"/>
</dbReference>
<dbReference type="InterPro" id="IPR036875">
    <property type="entry name" value="Znf_CCHC_sf"/>
</dbReference>
<evidence type="ECO:0000256" key="1">
    <source>
        <dbReference type="PROSITE-ProRule" id="PRU00047"/>
    </source>
</evidence>
<dbReference type="AlphaFoldDB" id="A0A8J7TJV0"/>
<dbReference type="SMART" id="SM00343">
    <property type="entry name" value="ZnF_C2HC"/>
    <property type="match status" value="3"/>
</dbReference>
<feature type="compositionally biased region" description="Basic and acidic residues" evidence="2">
    <location>
        <begin position="163"/>
        <end position="172"/>
    </location>
</feature>
<comment type="caution">
    <text evidence="4">The sequence shown here is derived from an EMBL/GenBank/DDBJ whole genome shotgun (WGS) entry which is preliminary data.</text>
</comment>
<dbReference type="SUPFAM" id="SSF57756">
    <property type="entry name" value="Retrovirus zinc finger-like domains"/>
    <property type="match status" value="1"/>
</dbReference>
<organism evidence="4 5">
    <name type="scientific">Atractosteus spatula</name>
    <name type="common">Alligator gar</name>
    <name type="synonym">Lepisosteus spatula</name>
    <dbReference type="NCBI Taxonomy" id="7917"/>
    <lineage>
        <taxon>Eukaryota</taxon>
        <taxon>Metazoa</taxon>
        <taxon>Chordata</taxon>
        <taxon>Craniata</taxon>
        <taxon>Vertebrata</taxon>
        <taxon>Euteleostomi</taxon>
        <taxon>Actinopterygii</taxon>
        <taxon>Neopterygii</taxon>
        <taxon>Holostei</taxon>
        <taxon>Semionotiformes</taxon>
        <taxon>Lepisosteidae</taxon>
        <taxon>Atractosteus</taxon>
    </lineage>
</organism>
<feature type="region of interest" description="Disordered" evidence="2">
    <location>
        <begin position="155"/>
        <end position="240"/>
    </location>
</feature>
<evidence type="ECO:0000313" key="5">
    <source>
        <dbReference type="Proteomes" id="UP000736164"/>
    </source>
</evidence>
<feature type="non-terminal residue" evidence="4">
    <location>
        <position position="240"/>
    </location>
</feature>
<proteinExistence type="predicted"/>
<keyword evidence="5" id="KW-1185">Reference proteome</keyword>
<dbReference type="PANTHER" id="PTHR46486">
    <property type="entry name" value="CCHC-TYPE DOMAIN-CONTAINING PROTEIN"/>
    <property type="match status" value="1"/>
</dbReference>
<dbReference type="InterPro" id="IPR001878">
    <property type="entry name" value="Znf_CCHC"/>
</dbReference>
<feature type="non-terminal residue" evidence="4">
    <location>
        <position position="1"/>
    </location>
</feature>
<evidence type="ECO:0000313" key="4">
    <source>
        <dbReference type="EMBL" id="MBN3325586.1"/>
    </source>
</evidence>
<feature type="compositionally biased region" description="Basic residues" evidence="2">
    <location>
        <begin position="229"/>
        <end position="240"/>
    </location>
</feature>
<dbReference type="PROSITE" id="PS50158">
    <property type="entry name" value="ZF_CCHC"/>
    <property type="match status" value="2"/>
</dbReference>
<dbReference type="Gene3D" id="4.10.60.10">
    <property type="entry name" value="Zinc finger, CCHC-type"/>
    <property type="match status" value="1"/>
</dbReference>
<dbReference type="PANTHER" id="PTHR46486:SF1">
    <property type="entry name" value="CCHC-TYPE DOMAIN-CONTAINING PROTEIN"/>
    <property type="match status" value="1"/>
</dbReference>
<protein>
    <submittedName>
        <fullName evidence="4">ZCHC3 protein</fullName>
    </submittedName>
</protein>
<dbReference type="InterPro" id="IPR057811">
    <property type="entry name" value="RBD_ZCCHC3_2nd"/>
</dbReference>
<gene>
    <name evidence="4" type="primary">Zcchc3_97</name>
    <name evidence="4" type="ORF">GTO95_0009887</name>
</gene>
<dbReference type="Pfam" id="PF00098">
    <property type="entry name" value="zf-CCHC"/>
    <property type="match status" value="1"/>
</dbReference>
<sequence>MRKINQMTITVHTYNPYVPTELITAFLWRCVTVAGQPTEIRDSLGIWYGKSQFRVLLREDPEGVDGFQHPPARFNIGSDRGYLYYPRMLDFCKKCRQSGHKENTCDIVRCHNCNKDGHLAKNCQAAKTCDGCGAEGHLLRQCKVSKPSFAQVVEAGRQKPVSRQREGGENKKPAPPLQRTETAEATPPAAVEPQDDGQNGRLEEGPWITPTKKAGETKQADPPPEGQKKRVVRKNRFLVL</sequence>
<keyword evidence="1" id="KW-0862">Zinc</keyword>
<evidence type="ECO:0000259" key="3">
    <source>
        <dbReference type="PROSITE" id="PS50158"/>
    </source>
</evidence>
<accession>A0A8J7TJV0</accession>
<reference evidence="4" key="1">
    <citation type="journal article" date="2021" name="Cell">
        <title>Tracing the genetic footprints of vertebrate landing in non-teleost ray-finned fishes.</title>
        <authorList>
            <person name="Bi X."/>
            <person name="Wang K."/>
            <person name="Yang L."/>
            <person name="Pan H."/>
            <person name="Jiang H."/>
            <person name="Wei Q."/>
            <person name="Fang M."/>
            <person name="Yu H."/>
            <person name="Zhu C."/>
            <person name="Cai Y."/>
            <person name="He Y."/>
            <person name="Gan X."/>
            <person name="Zeng H."/>
            <person name="Yu D."/>
            <person name="Zhu Y."/>
            <person name="Jiang H."/>
            <person name="Qiu Q."/>
            <person name="Yang H."/>
            <person name="Zhang Y.E."/>
            <person name="Wang W."/>
            <person name="Zhu M."/>
            <person name="He S."/>
            <person name="Zhang G."/>
        </authorList>
    </citation>
    <scope>NUCLEOTIDE SEQUENCE</scope>
    <source>
        <strain evidence="4">Allg_001</strain>
    </source>
</reference>
<dbReference type="Proteomes" id="UP000736164">
    <property type="component" value="Unassembled WGS sequence"/>
</dbReference>
<dbReference type="GO" id="GO:0008270">
    <property type="term" value="F:zinc ion binding"/>
    <property type="evidence" value="ECO:0007669"/>
    <property type="project" value="UniProtKB-KW"/>
</dbReference>
<dbReference type="EMBL" id="JAAWVO010076181">
    <property type="protein sequence ID" value="MBN3325586.1"/>
    <property type="molecule type" value="Genomic_DNA"/>
</dbReference>